<dbReference type="GO" id="GO:0005694">
    <property type="term" value="C:chromosome"/>
    <property type="evidence" value="ECO:0007669"/>
    <property type="project" value="UniProtKB-ARBA"/>
</dbReference>
<reference evidence="1" key="2">
    <citation type="submission" date="2020-01" db="EMBL/GenBank/DDBJ databases">
        <authorList>
            <person name="Korhonen P.K.K."/>
            <person name="Guangxu M.G."/>
            <person name="Wang T.W."/>
            <person name="Stroehlein A.J.S."/>
            <person name="Young N.D."/>
            <person name="Ang C.-S.A."/>
            <person name="Fernando D.W.F."/>
            <person name="Lu H.L."/>
            <person name="Taylor S.T."/>
            <person name="Ehtesham M.E.M."/>
            <person name="Najaraj S.H.N."/>
            <person name="Harsha G.H.G."/>
            <person name="Madugundu A.M."/>
            <person name="Renuse S.R."/>
            <person name="Holt D.H."/>
            <person name="Pandey A.P."/>
            <person name="Papenfuss A.P."/>
            <person name="Gasser R.B.G."/>
            <person name="Fischer K.F."/>
        </authorList>
    </citation>
    <scope>NUCLEOTIDE SEQUENCE</scope>
    <source>
        <strain evidence="1">SSS_KF_BRIS2020</strain>
    </source>
</reference>
<proteinExistence type="predicted"/>
<reference evidence="2" key="3">
    <citation type="submission" date="2022-06" db="UniProtKB">
        <authorList>
            <consortium name="EnsemblMetazoa"/>
        </authorList>
    </citation>
    <scope>IDENTIFICATION</scope>
</reference>
<dbReference type="Proteomes" id="UP000070412">
    <property type="component" value="Unassembled WGS sequence"/>
</dbReference>
<sequence>MDSDDSPRIKKIKRNDVIRFNQFSNLSSATVRTTASNLPTYPPQKIECFEDLAWNERKYPLQYAKVKKMKEKKCEIVYQESFVSPIVKTSDFIESLNVIINDHKIEQESESEKNEVIEYSVEYFGSKRLINGIVAFETKWAGYESEANTNETIFNLSNSLELLKIRENIAMSKNMDLVNKYCDPLTIVETALYSKLRHMIKPSHIVAYVRDKKMCVVAFHNTPDLANLPLDLVLRDYRKLFIEFFSKNQYQFIKGKIARCDLIQQ</sequence>
<evidence type="ECO:0000313" key="3">
    <source>
        <dbReference type="Proteomes" id="UP000070412"/>
    </source>
</evidence>
<keyword evidence="3" id="KW-1185">Reference proteome</keyword>
<evidence type="ECO:0000313" key="1">
    <source>
        <dbReference type="EMBL" id="KAF7494199.1"/>
    </source>
</evidence>
<reference evidence="3" key="1">
    <citation type="journal article" date="2020" name="PLoS Negl. Trop. Dis.">
        <title>High-quality nuclear genome for Sarcoptes scabiei-A critical resource for a neglected parasite.</title>
        <authorList>
            <person name="Korhonen P.K."/>
            <person name="Gasser R.B."/>
            <person name="Ma G."/>
            <person name="Wang T."/>
            <person name="Stroehlein A.J."/>
            <person name="Young N.D."/>
            <person name="Ang C.S."/>
            <person name="Fernando D.D."/>
            <person name="Lu H.C."/>
            <person name="Taylor S."/>
            <person name="Reynolds S.L."/>
            <person name="Mofiz E."/>
            <person name="Najaraj S.H."/>
            <person name="Gowda H."/>
            <person name="Madugundu A."/>
            <person name="Renuse S."/>
            <person name="Holt D."/>
            <person name="Pandey A."/>
            <person name="Papenfuss A.T."/>
            <person name="Fischer K."/>
        </authorList>
    </citation>
    <scope>NUCLEOTIDE SEQUENCE [LARGE SCALE GENOMIC DNA]</scope>
</reference>
<protein>
    <submittedName>
        <fullName evidence="1 2">Uncharacterized protein</fullName>
    </submittedName>
</protein>
<dbReference type="InterPro" id="IPR016197">
    <property type="entry name" value="Chromo-like_dom_sf"/>
</dbReference>
<dbReference type="OrthoDB" id="433924at2759"/>
<organism evidence="1">
    <name type="scientific">Sarcoptes scabiei</name>
    <name type="common">Itch mite</name>
    <name type="synonym">Acarus scabiei</name>
    <dbReference type="NCBI Taxonomy" id="52283"/>
    <lineage>
        <taxon>Eukaryota</taxon>
        <taxon>Metazoa</taxon>
        <taxon>Ecdysozoa</taxon>
        <taxon>Arthropoda</taxon>
        <taxon>Chelicerata</taxon>
        <taxon>Arachnida</taxon>
        <taxon>Acari</taxon>
        <taxon>Acariformes</taxon>
        <taxon>Sarcoptiformes</taxon>
        <taxon>Astigmata</taxon>
        <taxon>Psoroptidia</taxon>
        <taxon>Sarcoptoidea</taxon>
        <taxon>Sarcoptidae</taxon>
        <taxon>Sarcoptinae</taxon>
        <taxon>Sarcoptes</taxon>
    </lineage>
</organism>
<dbReference type="EMBL" id="WVUK01000054">
    <property type="protein sequence ID" value="KAF7494199.1"/>
    <property type="molecule type" value="Genomic_DNA"/>
</dbReference>
<dbReference type="Gene3D" id="2.40.50.40">
    <property type="match status" value="1"/>
</dbReference>
<evidence type="ECO:0000313" key="2">
    <source>
        <dbReference type="EnsemblMetazoa" id="KAF7494199.1"/>
    </source>
</evidence>
<accession>A0A834RB86</accession>
<dbReference type="OMA" id="IEYSVEY"/>
<name>A0A834RB86_SARSC</name>
<dbReference type="AlphaFoldDB" id="A0A834RB86"/>
<dbReference type="EnsemblMetazoa" id="SSS_5134s_mrna">
    <property type="protein sequence ID" value="KAF7494199.1"/>
    <property type="gene ID" value="SSS_5134"/>
</dbReference>
<dbReference type="SUPFAM" id="SSF54160">
    <property type="entry name" value="Chromo domain-like"/>
    <property type="match status" value="1"/>
</dbReference>
<gene>
    <name evidence="1" type="ORF">SSS_5134</name>
</gene>